<dbReference type="eggNOG" id="ENOG502RZF1">
    <property type="taxonomic scope" value="Eukaryota"/>
</dbReference>
<dbReference type="OMA" id="MQQHASK"/>
<accession>G0SF26</accession>
<feature type="transmembrane region" description="Helical" evidence="3">
    <location>
        <begin position="262"/>
        <end position="282"/>
    </location>
</feature>
<evidence type="ECO:0000313" key="4">
    <source>
        <dbReference type="EMBL" id="EGS18042.1"/>
    </source>
</evidence>
<feature type="region of interest" description="Disordered" evidence="2">
    <location>
        <begin position="83"/>
        <end position="235"/>
    </location>
</feature>
<feature type="region of interest" description="Disordered" evidence="2">
    <location>
        <begin position="1"/>
        <end position="48"/>
    </location>
</feature>
<dbReference type="OrthoDB" id="4179406at2759"/>
<dbReference type="RefSeq" id="XP_006696373.1">
    <property type="nucleotide sequence ID" value="XM_006696310.1"/>
</dbReference>
<name>G0SF26_CHATD</name>
<dbReference type="HOGENOM" id="CLU_026455_2_0_1"/>
<feature type="compositionally biased region" description="Basic and acidic residues" evidence="2">
    <location>
        <begin position="152"/>
        <end position="163"/>
    </location>
</feature>
<feature type="compositionally biased region" description="Basic and acidic residues" evidence="2">
    <location>
        <begin position="127"/>
        <end position="136"/>
    </location>
</feature>
<keyword evidence="1" id="KW-0175">Coiled coil</keyword>
<evidence type="ECO:0000313" key="5">
    <source>
        <dbReference type="Proteomes" id="UP000008066"/>
    </source>
</evidence>
<feature type="compositionally biased region" description="Low complexity" evidence="2">
    <location>
        <begin position="105"/>
        <end position="118"/>
    </location>
</feature>
<feature type="transmembrane region" description="Helical" evidence="3">
    <location>
        <begin position="237"/>
        <end position="255"/>
    </location>
</feature>
<evidence type="ECO:0000256" key="1">
    <source>
        <dbReference type="SAM" id="Coils"/>
    </source>
</evidence>
<keyword evidence="3" id="KW-0812">Transmembrane</keyword>
<gene>
    <name evidence="4" type="ORF">CTHT_0060570</name>
</gene>
<dbReference type="Proteomes" id="UP000008066">
    <property type="component" value="Unassembled WGS sequence"/>
</dbReference>
<reference evidence="4 5" key="1">
    <citation type="journal article" date="2011" name="Cell">
        <title>Insight into structure and assembly of the nuclear pore complex by utilizing the genome of a eukaryotic thermophile.</title>
        <authorList>
            <person name="Amlacher S."/>
            <person name="Sarges P."/>
            <person name="Flemming D."/>
            <person name="van Noort V."/>
            <person name="Kunze R."/>
            <person name="Devos D.P."/>
            <person name="Arumugam M."/>
            <person name="Bork P."/>
            <person name="Hurt E."/>
        </authorList>
    </citation>
    <scope>NUCLEOTIDE SEQUENCE [LARGE SCALE GENOMIC DNA]</scope>
    <source>
        <strain evidence="5">DSM 1495 / CBS 144.50 / IMI 039719</strain>
    </source>
</reference>
<dbReference type="EMBL" id="GL988046">
    <property type="protein sequence ID" value="EGS18042.1"/>
    <property type="molecule type" value="Genomic_DNA"/>
</dbReference>
<proteinExistence type="predicted"/>
<feature type="compositionally biased region" description="Polar residues" evidence="2">
    <location>
        <begin position="83"/>
        <end position="104"/>
    </location>
</feature>
<organism evidence="5">
    <name type="scientific">Chaetomium thermophilum (strain DSM 1495 / CBS 144.50 / IMI 039719)</name>
    <name type="common">Thermochaetoides thermophila</name>
    <dbReference type="NCBI Taxonomy" id="759272"/>
    <lineage>
        <taxon>Eukaryota</taxon>
        <taxon>Fungi</taxon>
        <taxon>Dikarya</taxon>
        <taxon>Ascomycota</taxon>
        <taxon>Pezizomycotina</taxon>
        <taxon>Sordariomycetes</taxon>
        <taxon>Sordariomycetidae</taxon>
        <taxon>Sordariales</taxon>
        <taxon>Chaetomiaceae</taxon>
        <taxon>Thermochaetoides</taxon>
    </lineage>
</organism>
<evidence type="ECO:0000256" key="2">
    <source>
        <dbReference type="SAM" id="MobiDB-lite"/>
    </source>
</evidence>
<keyword evidence="3" id="KW-0472">Membrane</keyword>
<feature type="compositionally biased region" description="Polar residues" evidence="2">
    <location>
        <begin position="25"/>
        <end position="44"/>
    </location>
</feature>
<feature type="compositionally biased region" description="Low complexity" evidence="2">
    <location>
        <begin position="186"/>
        <end position="195"/>
    </location>
</feature>
<keyword evidence="5" id="KW-1185">Reference proteome</keyword>
<dbReference type="AlphaFoldDB" id="G0SF26"/>
<dbReference type="KEGG" id="cthr:CTHT_0060570"/>
<dbReference type="GeneID" id="18260095"/>
<sequence length="642" mass="71179">MTTPNHRATRTSRRRDNDPQPISIHPSSSWRMVETGDSNDSFDTSVLPAPLATDDYYYSTQPASQDIDYVDADDDDEVDFIVSSGSVRTGSQPFSISGGDSQPFSISGSQEPSQSQEGDPIGSFLTRAEHDERGDVLLRSPFRPSVPQSVRESVREEIKREDEGMGSSTIELRMPKVDVDMGGSGFLSSRRTSSSAVKTPSPEGLRRRKGAGAGGERGHDGGERGQQAAQGSGTSPGSVVLAPVYWVFGVLALAFRYAQKPLAILVSLYVTLGGMIVLQNMATQPLQTALSPLCRIPGAGFLDLPFCPVYNFRPGPSTSEPKEKGPVEFDSLMDVQDQFEKVLEKSAQGVSLPLEMKRSEASIRDLRTMVCYSNLHAKDELVLEFDRYIETARQASNSLQRFNTHVGSTVDFVISINRWTARYLDSLDASSAPLSSSDQGLIMSWASWLFSPFQPATFSERALLDKYIEHTSLVSEKIAELILEAQFVLRILSRAEDHLGIIHTFVARTQKTIQSRRDEILWTLWTLVGANSRRLESLNGQLQLLRKVDEQRMDAVKQVTELVAELERIQAGLGDLRERVAEPGLVRQRGVEVPLSVHIETINRGVERLEGARRRIREVENERIREVLARGKVDREGLIESA</sequence>
<dbReference type="STRING" id="759272.G0SF26"/>
<evidence type="ECO:0000256" key="3">
    <source>
        <dbReference type="SAM" id="Phobius"/>
    </source>
</evidence>
<keyword evidence="3" id="KW-1133">Transmembrane helix</keyword>
<protein>
    <submittedName>
        <fullName evidence="4">Uncharacterized protein</fullName>
    </submittedName>
</protein>
<feature type="coiled-coil region" evidence="1">
    <location>
        <begin position="559"/>
        <end position="622"/>
    </location>
</feature>